<dbReference type="Proteomes" id="UP000323454">
    <property type="component" value="Unassembled WGS sequence"/>
</dbReference>
<proteinExistence type="predicted"/>
<organism evidence="2 3">
    <name type="scientific">Solihabitans fulvus</name>
    <dbReference type="NCBI Taxonomy" id="1892852"/>
    <lineage>
        <taxon>Bacteria</taxon>
        <taxon>Bacillati</taxon>
        <taxon>Actinomycetota</taxon>
        <taxon>Actinomycetes</taxon>
        <taxon>Pseudonocardiales</taxon>
        <taxon>Pseudonocardiaceae</taxon>
        <taxon>Solihabitans</taxon>
    </lineage>
</organism>
<dbReference type="RefSeq" id="WP_149850589.1">
    <property type="nucleotide sequence ID" value="NZ_VUOB01000028.1"/>
</dbReference>
<reference evidence="2 3" key="2">
    <citation type="submission" date="2019-09" db="EMBL/GenBank/DDBJ databases">
        <authorList>
            <person name="Jin C."/>
        </authorList>
    </citation>
    <scope>NUCLEOTIDE SEQUENCE [LARGE SCALE GENOMIC DNA]</scope>
    <source>
        <strain evidence="2 3">AN110305</strain>
    </source>
</reference>
<dbReference type="AlphaFoldDB" id="A0A5B2XFD0"/>
<evidence type="ECO:0000313" key="3">
    <source>
        <dbReference type="Proteomes" id="UP000323454"/>
    </source>
</evidence>
<dbReference type="EMBL" id="VUOB01000028">
    <property type="protein sequence ID" value="KAA2261512.1"/>
    <property type="molecule type" value="Genomic_DNA"/>
</dbReference>
<dbReference type="OrthoDB" id="3482507at2"/>
<feature type="region of interest" description="Disordered" evidence="1">
    <location>
        <begin position="169"/>
        <end position="210"/>
    </location>
</feature>
<reference evidence="2 3" key="1">
    <citation type="submission" date="2019-09" db="EMBL/GenBank/DDBJ databases">
        <title>Goodfellowia gen. nov., a new genus of the Pseudonocardineae related to Actinoalloteichus, containing Goodfellowia coeruleoviolacea gen. nov., comb. nov. gen. nov., comb. nov.</title>
        <authorList>
            <person name="Labeda D."/>
        </authorList>
    </citation>
    <scope>NUCLEOTIDE SEQUENCE [LARGE SCALE GENOMIC DNA]</scope>
    <source>
        <strain evidence="2 3">AN110305</strain>
    </source>
</reference>
<evidence type="ECO:0000313" key="2">
    <source>
        <dbReference type="EMBL" id="KAA2261512.1"/>
    </source>
</evidence>
<evidence type="ECO:0000256" key="1">
    <source>
        <dbReference type="SAM" id="MobiDB-lite"/>
    </source>
</evidence>
<feature type="compositionally biased region" description="Polar residues" evidence="1">
    <location>
        <begin position="187"/>
        <end position="204"/>
    </location>
</feature>
<protein>
    <submittedName>
        <fullName evidence="2">Uncharacterized protein</fullName>
    </submittedName>
</protein>
<gene>
    <name evidence="2" type="ORF">F0L68_17215</name>
</gene>
<name>A0A5B2XFD0_9PSEU</name>
<accession>A0A5B2XFD0</accession>
<keyword evidence="3" id="KW-1185">Reference proteome</keyword>
<sequence length="210" mass="22953">MRTALAELLQVCGFESITYGTSEKGSWFGKLFTRAPDGKAVQKLGHLARKVERAAELKYIGGQRSENDEREANAIAKLAQAMESQTEVVIRTSSVLFLKVDGRVLAWVLSEAEIDGRAPAAAQNCHTNLGLLLRLLRGEVEMFHRYEPGLARHVRDDPTGNLAAHQAVRNATAPPSNRCHLPRTESHSTTGHASGSPSSASQNRYPAERL</sequence>
<comment type="caution">
    <text evidence="2">The sequence shown here is derived from an EMBL/GenBank/DDBJ whole genome shotgun (WGS) entry which is preliminary data.</text>
</comment>